<evidence type="ECO:0000313" key="8">
    <source>
        <dbReference type="Proteomes" id="UP000188320"/>
    </source>
</evidence>
<evidence type="ECO:0000256" key="4">
    <source>
        <dbReference type="ARBA" id="ARBA00022737"/>
    </source>
</evidence>
<dbReference type="Pfam" id="PF00514">
    <property type="entry name" value="Arm"/>
    <property type="match status" value="1"/>
</dbReference>
<dbReference type="AlphaFoldDB" id="A0A1R1PZF8"/>
<dbReference type="SMART" id="SM00185">
    <property type="entry name" value="ARM"/>
    <property type="match status" value="6"/>
</dbReference>
<comment type="caution">
    <text evidence="7">The sequence shown here is derived from an EMBL/GenBank/DDBJ whole genome shotgun (WGS) entry which is preliminary data.</text>
</comment>
<keyword evidence="5" id="KW-0539">Nucleus</keyword>
<evidence type="ECO:0000313" key="7">
    <source>
        <dbReference type="EMBL" id="OMH86319.1"/>
    </source>
</evidence>
<dbReference type="OrthoDB" id="5559898at2759"/>
<comment type="subcellular location">
    <subcellularLocation>
        <location evidence="2">Cytoplasm</location>
    </subcellularLocation>
    <subcellularLocation>
        <location evidence="1">Nucleus</location>
    </subcellularLocation>
</comment>
<evidence type="ECO:0000256" key="5">
    <source>
        <dbReference type="ARBA" id="ARBA00023242"/>
    </source>
</evidence>
<gene>
    <name evidence="7" type="ORF">AX774_g211</name>
</gene>
<evidence type="ECO:0000256" key="3">
    <source>
        <dbReference type="ARBA" id="ARBA00022490"/>
    </source>
</evidence>
<keyword evidence="4" id="KW-0677">Repeat</keyword>
<dbReference type="InterPro" id="IPR000225">
    <property type="entry name" value="Armadillo"/>
</dbReference>
<dbReference type="GO" id="GO:0034657">
    <property type="term" value="C:GID complex"/>
    <property type="evidence" value="ECO:0007669"/>
    <property type="project" value="TreeGrafter"/>
</dbReference>
<dbReference type="InterPro" id="IPR016024">
    <property type="entry name" value="ARM-type_fold"/>
</dbReference>
<dbReference type="PANTHER" id="PTHR15651:SF7">
    <property type="entry name" value="ARMADILLO REPEAT-CONTAINING PROTEIN 8"/>
    <property type="match status" value="1"/>
</dbReference>
<dbReference type="GO" id="GO:0043161">
    <property type="term" value="P:proteasome-mediated ubiquitin-dependent protein catabolic process"/>
    <property type="evidence" value="ECO:0007669"/>
    <property type="project" value="TreeGrafter"/>
</dbReference>
<dbReference type="Gene3D" id="1.25.10.10">
    <property type="entry name" value="Leucine-rich Repeat Variant"/>
    <property type="match status" value="1"/>
</dbReference>
<dbReference type="EMBL" id="LSSK01000009">
    <property type="protein sequence ID" value="OMH86319.1"/>
    <property type="molecule type" value="Genomic_DNA"/>
</dbReference>
<feature type="region of interest" description="Disordered" evidence="6">
    <location>
        <begin position="196"/>
        <end position="217"/>
    </location>
</feature>
<sequence>MHDLECFRYIEKKGYCSGIFKELVRVLVGGKHQKRKIDTTSVEEDIKSDNRVKVRISADIETGVENETKEEEDVEPETIPADLKLKQLSLQAIDSYLGNNKRKEFGIDINDYNTVKYGQRDINTEYGEGEEVQEGENWAACGDAMSDFESESDEIIEFVVENIRKNTLDKKKLKRKRRISSKGVWARSYFDGNRSSISSNSSAGSVGSTGSSSSGIWSESGKVEEQRLLIYSISVIGKLCTSKQRQMYFMDLGIVDMLQLLLEQQKPQHSRYEQEEGSQVEVGGIGHRRIEQVILDTFSDLVNENKMVAEWFFCTSNRIHSVIERTKSDNYDVQSAACRLLAKLSKVCPNTRYLHQVAISVVPVISNTLTSKGSEDRLLKEVQTLGLLCHSNEYMQITAYEARLIQKLVDVMQQAEQAQQSDFVDYSRSVSLQYYTLLTIAELISTREEIRAAISQEDAMFDVIERGMQHTQNQIRAAACLCARYLARSTKVLRTRFPDTKILTLLMQLIDTDPDANVRLMASSTLPNLVLDYSPMRQDAIENGLVNKLLRLLDSNNYLLVKNALWTFKNMSSMAEFEIKQNILRSVGSERLYSYLTDCSRIPIQEQAANLLRNIACSNEADIELVVHCYGVSRLRGLLKTLTSSTSEHVLTHGLYTMTNIAIGTFAHKMVIAGDDQLLTTIVSMLDPANSSEIKIATLWCVTNLAWNDDGDSFFSTENTNQAQAQSQAQAQTQILGQGQGLSTSDFESVDSTTFDNSDGTNGTSYLISILKNYHIDKKTEALIKDKDLEVRDRAMVAFGMF</sequence>
<evidence type="ECO:0000256" key="2">
    <source>
        <dbReference type="ARBA" id="ARBA00004496"/>
    </source>
</evidence>
<reference evidence="8" key="1">
    <citation type="submission" date="2017-01" db="EMBL/GenBank/DDBJ databases">
        <authorList>
            <person name="Wang Y."/>
            <person name="White M."/>
            <person name="Kvist S."/>
            <person name="Moncalvo J.-M."/>
        </authorList>
    </citation>
    <scope>NUCLEOTIDE SEQUENCE [LARGE SCALE GENOMIC DNA]</scope>
    <source>
        <strain evidence="8">COL-18-3</strain>
    </source>
</reference>
<name>A0A1R1PZF8_ZANCU</name>
<dbReference type="SUPFAM" id="SSF48371">
    <property type="entry name" value="ARM repeat"/>
    <property type="match status" value="1"/>
</dbReference>
<protein>
    <submittedName>
        <fullName evidence="7">Armadillo repeat-containing protein 8</fullName>
    </submittedName>
</protein>
<organism evidence="7 8">
    <name type="scientific">Zancudomyces culisetae</name>
    <name type="common">Gut fungus</name>
    <name type="synonym">Smittium culisetae</name>
    <dbReference type="NCBI Taxonomy" id="1213189"/>
    <lineage>
        <taxon>Eukaryota</taxon>
        <taxon>Fungi</taxon>
        <taxon>Fungi incertae sedis</taxon>
        <taxon>Zoopagomycota</taxon>
        <taxon>Kickxellomycotina</taxon>
        <taxon>Harpellomycetes</taxon>
        <taxon>Harpellales</taxon>
        <taxon>Legeriomycetaceae</taxon>
        <taxon>Zancudomyces</taxon>
    </lineage>
</organism>
<keyword evidence="8" id="KW-1185">Reference proteome</keyword>
<dbReference type="Proteomes" id="UP000188320">
    <property type="component" value="Unassembled WGS sequence"/>
</dbReference>
<dbReference type="InterPro" id="IPR011989">
    <property type="entry name" value="ARM-like"/>
</dbReference>
<evidence type="ECO:0000256" key="6">
    <source>
        <dbReference type="SAM" id="MobiDB-lite"/>
    </source>
</evidence>
<dbReference type="InterPro" id="IPR038739">
    <property type="entry name" value="ARMC8/Vid28"/>
</dbReference>
<proteinExistence type="predicted"/>
<accession>A0A1R1PZF8</accession>
<dbReference type="GO" id="GO:0005737">
    <property type="term" value="C:cytoplasm"/>
    <property type="evidence" value="ECO:0007669"/>
    <property type="project" value="UniProtKB-SubCell"/>
</dbReference>
<evidence type="ECO:0000256" key="1">
    <source>
        <dbReference type="ARBA" id="ARBA00004123"/>
    </source>
</evidence>
<dbReference type="PANTHER" id="PTHR15651">
    <property type="entry name" value="ARMADILLO REPEAT-CONTAINING PROTEIN 8"/>
    <property type="match status" value="1"/>
</dbReference>
<dbReference type="GO" id="GO:0005634">
    <property type="term" value="C:nucleus"/>
    <property type="evidence" value="ECO:0007669"/>
    <property type="project" value="UniProtKB-SubCell"/>
</dbReference>
<keyword evidence="3" id="KW-0963">Cytoplasm</keyword>